<dbReference type="OMA" id="CWREIDN"/>
<dbReference type="STRING" id="5643.A0A060S6L2"/>
<proteinExistence type="predicted"/>
<protein>
    <recommendedName>
        <fullName evidence="3">F-box domain-containing protein</fullName>
    </recommendedName>
</protein>
<evidence type="ECO:0000313" key="2">
    <source>
        <dbReference type="Proteomes" id="UP000029665"/>
    </source>
</evidence>
<evidence type="ECO:0000313" key="1">
    <source>
        <dbReference type="EMBL" id="CDO70005.1"/>
    </source>
</evidence>
<name>A0A060S6L2_PYCCI</name>
<dbReference type="Proteomes" id="UP000029665">
    <property type="component" value="Unassembled WGS sequence"/>
</dbReference>
<organism evidence="1 2">
    <name type="scientific">Pycnoporus cinnabarinus</name>
    <name type="common">Cinnabar-red polypore</name>
    <name type="synonym">Trametes cinnabarina</name>
    <dbReference type="NCBI Taxonomy" id="5643"/>
    <lineage>
        <taxon>Eukaryota</taxon>
        <taxon>Fungi</taxon>
        <taxon>Dikarya</taxon>
        <taxon>Basidiomycota</taxon>
        <taxon>Agaricomycotina</taxon>
        <taxon>Agaricomycetes</taxon>
        <taxon>Polyporales</taxon>
        <taxon>Polyporaceae</taxon>
        <taxon>Trametes</taxon>
    </lineage>
</organism>
<dbReference type="HOGENOM" id="CLU_036316_4_1_1"/>
<comment type="caution">
    <text evidence="1">The sequence shown here is derived from an EMBL/GenBank/DDBJ whole genome shotgun (WGS) entry which is preliminary data.</text>
</comment>
<accession>A0A060S6L2</accession>
<dbReference type="EMBL" id="CCBP010000062">
    <property type="protein sequence ID" value="CDO70005.1"/>
    <property type="molecule type" value="Genomic_DNA"/>
</dbReference>
<sequence>MMSIFPRRASLPPELCDYTIDYLWDDIESLRACSLACRAWLPSSRFHLFRNVRLRHADDVERFRALLSSAPGIVHCVRKLSFSADYNGATPEGSPREDDAWVNGVAELLPMLSHVTALGIARVRWHALSDETRAAFAGLFKGVRQLFLFEVSFDASRDVIAFLSGFPALEELYFQAVSWKHDSPSPFEDPNTLHEYADAGSMHLSYLFLDPKSSPTLVTEWILKHPESQQLRSIQLCWRELQNTQAVGDLLQASGASLESLHVEFPAGISEDAVLQNHLSLAHNTGLRSLHFGGLDVRASRAFVSTRLFPWVTVMLTQVRSRYLQEVSFSLEITSVQDLLALDWARIDRDLSRTEFHGMTVMFYVSCERDGLGKDIRKEIATRLSGFQQRGTLSVSCI</sequence>
<reference evidence="1" key="1">
    <citation type="submission" date="2014-01" db="EMBL/GenBank/DDBJ databases">
        <title>The genome of the white-rot fungus Pycnoporus cinnabarinus: a basidiomycete model with a versatile arsenal for lignocellulosic biomass breakdown.</title>
        <authorList>
            <person name="Levasseur A."/>
            <person name="Lomascolo A."/>
            <person name="Ruiz-Duenas F.J."/>
            <person name="Uzan E."/>
            <person name="Piumi F."/>
            <person name="Kues U."/>
            <person name="Ram A.F.J."/>
            <person name="Murat C."/>
            <person name="Haon M."/>
            <person name="Benoit I."/>
            <person name="Arfi Y."/>
            <person name="Chevret D."/>
            <person name="Drula E."/>
            <person name="Kwon M.J."/>
            <person name="Gouret P."/>
            <person name="Lesage-Meessen L."/>
            <person name="Lombard V."/>
            <person name="Mariette J."/>
            <person name="Noirot C."/>
            <person name="Park J."/>
            <person name="Patyshakuliyeva A."/>
            <person name="Wieneger R.A.B."/>
            <person name="Wosten H.A.B."/>
            <person name="Martin F."/>
            <person name="Coutinho P.M."/>
            <person name="de Vries R."/>
            <person name="Martinez A.T."/>
            <person name="Klopp C."/>
            <person name="Pontarotti P."/>
            <person name="Henrissat B."/>
            <person name="Record E."/>
        </authorList>
    </citation>
    <scope>NUCLEOTIDE SEQUENCE [LARGE SCALE GENOMIC DNA]</scope>
    <source>
        <strain evidence="1">BRFM137</strain>
    </source>
</reference>
<evidence type="ECO:0008006" key="3">
    <source>
        <dbReference type="Google" id="ProtNLM"/>
    </source>
</evidence>
<keyword evidence="2" id="KW-1185">Reference proteome</keyword>
<dbReference type="OrthoDB" id="2788229at2759"/>
<dbReference type="AlphaFoldDB" id="A0A060S6L2"/>
<gene>
    <name evidence="1" type="ORF">BN946_scf184354.g7</name>
</gene>